<comment type="subcellular location">
    <subcellularLocation>
        <location evidence="1">Cytoplasm</location>
    </subcellularLocation>
</comment>
<dbReference type="Pfam" id="PF10366">
    <property type="entry name" value="Vps39_1"/>
    <property type="match status" value="1"/>
</dbReference>
<evidence type="ECO:0000256" key="2">
    <source>
        <dbReference type="ARBA" id="ARBA00022448"/>
    </source>
</evidence>
<dbReference type="Pfam" id="PF00780">
    <property type="entry name" value="CNH"/>
    <property type="match status" value="1"/>
</dbReference>
<accession>A0A418ATZ5</accession>
<dbReference type="SMART" id="SM00036">
    <property type="entry name" value="CNH"/>
    <property type="match status" value="1"/>
</dbReference>
<evidence type="ECO:0000256" key="1">
    <source>
        <dbReference type="ARBA" id="ARBA00004496"/>
    </source>
</evidence>
<dbReference type="InterPro" id="IPR019453">
    <property type="entry name" value="VPS39/TGFA1_Znf"/>
</dbReference>
<dbReference type="Proteomes" id="UP000285060">
    <property type="component" value="Unassembled WGS sequence"/>
</dbReference>
<dbReference type="PANTHER" id="PTHR12894:SF27">
    <property type="entry name" value="TRANSFORMING GROWTH FACTOR-BETA RECEPTOR-ASSOCIATED PROTEIN 1"/>
    <property type="match status" value="1"/>
</dbReference>
<dbReference type="InterPro" id="IPR036322">
    <property type="entry name" value="WD40_repeat_dom_sf"/>
</dbReference>
<dbReference type="VEuPathDB" id="FungiDB:H310_01404"/>
<evidence type="ECO:0000313" key="6">
    <source>
        <dbReference type="EMBL" id="RHY28883.1"/>
    </source>
</evidence>
<comment type="caution">
    <text evidence="6">The sequence shown here is derived from an EMBL/GenBank/DDBJ whole genome shotgun (WGS) entry which is preliminary data.</text>
</comment>
<gene>
    <name evidence="6" type="ORF">DYB32_005628</name>
</gene>
<dbReference type="GO" id="GO:0005737">
    <property type="term" value="C:cytoplasm"/>
    <property type="evidence" value="ECO:0007669"/>
    <property type="project" value="UniProtKB-SubCell"/>
</dbReference>
<keyword evidence="2" id="KW-0813">Transport</keyword>
<keyword evidence="7" id="KW-1185">Reference proteome</keyword>
<evidence type="ECO:0000256" key="3">
    <source>
        <dbReference type="ARBA" id="ARBA00022490"/>
    </source>
</evidence>
<keyword evidence="3" id="KW-0963">Cytoplasm</keyword>
<dbReference type="InterPro" id="IPR019452">
    <property type="entry name" value="VPS39/TGF_beta_rcpt-assoc_1"/>
</dbReference>
<dbReference type="PANTHER" id="PTHR12894">
    <property type="entry name" value="CNH DOMAIN CONTAINING"/>
    <property type="match status" value="1"/>
</dbReference>
<evidence type="ECO:0000256" key="4">
    <source>
        <dbReference type="ARBA" id="ARBA00022927"/>
    </source>
</evidence>
<dbReference type="AlphaFoldDB" id="A0A418ATZ5"/>
<name>A0A418ATZ5_9STRA</name>
<dbReference type="GO" id="GO:0034058">
    <property type="term" value="P:endosomal vesicle fusion"/>
    <property type="evidence" value="ECO:0007669"/>
    <property type="project" value="TreeGrafter"/>
</dbReference>
<organism evidence="6 7">
    <name type="scientific">Aphanomyces invadans</name>
    <dbReference type="NCBI Taxonomy" id="157072"/>
    <lineage>
        <taxon>Eukaryota</taxon>
        <taxon>Sar</taxon>
        <taxon>Stramenopiles</taxon>
        <taxon>Oomycota</taxon>
        <taxon>Saprolegniomycetes</taxon>
        <taxon>Saprolegniales</taxon>
        <taxon>Verrucalvaceae</taxon>
        <taxon>Aphanomyces</taxon>
    </lineage>
</organism>
<dbReference type="InterPro" id="IPR032914">
    <property type="entry name" value="Vam6/VPS39/TRAP1"/>
</dbReference>
<dbReference type="EMBL" id="QUSY01000510">
    <property type="protein sequence ID" value="RHY28883.1"/>
    <property type="molecule type" value="Genomic_DNA"/>
</dbReference>
<keyword evidence="4" id="KW-0653">Protein transport</keyword>
<evidence type="ECO:0000259" key="5">
    <source>
        <dbReference type="PROSITE" id="PS50219"/>
    </source>
</evidence>
<dbReference type="InterPro" id="IPR001180">
    <property type="entry name" value="CNH_dom"/>
</dbReference>
<dbReference type="GO" id="GO:0006914">
    <property type="term" value="P:autophagy"/>
    <property type="evidence" value="ECO:0007669"/>
    <property type="project" value="TreeGrafter"/>
</dbReference>
<proteinExistence type="predicted"/>
<dbReference type="PROSITE" id="PS50219">
    <property type="entry name" value="CNH"/>
    <property type="match status" value="1"/>
</dbReference>
<dbReference type="Pfam" id="PF10367">
    <property type="entry name" value="zf-Vps39_C"/>
    <property type="match status" value="1"/>
</dbReference>
<protein>
    <recommendedName>
        <fullName evidence="5">CNH domain-containing protein</fullName>
    </recommendedName>
</protein>
<dbReference type="SUPFAM" id="SSF50978">
    <property type="entry name" value="WD40 repeat-like"/>
    <property type="match status" value="1"/>
</dbReference>
<sequence length="1054" mass="116219">MALHQSLVLEFPGRVECAVHYSMRVLVGTSDGRLVLFDTRKDPNKPVSVYELPHKKRIQQILVVPHIRLVIVLANNTVTVHSATDLGVASSEFHLANNVTHLSVNQRGPPHFRICAASSAKLQLFQFEAKEKRYKYLRELSIADPPEVVGWYRNKLIVGSRRGYSLVNDKTAEALPINLTINSNTNPMVKLLPNEEIVVSAMDALGVFLLFTGEPVHRNSIAWSKPPAAIEYTSPYLVSMIPQKGVEIHSMQDGTLVQSISLPRITAMFGNGMKWDMEPRTGGDSEDVIVVASLNATGTTSIFKIEQMPMEQQVQELLDRGRIEEASDLMKKSISSLNADKQKSRMRRFHRQVAIALLKRCEFDAAVEFIYRSGMDPREWLSFFPDLVSPSFAYEPTILTPDVLPRGSSASPDWNSVLAALLKDNAGNLAPELVSAGHAKLYSQATKSLLKCLEMVKKHSTVFATPPRSRSTSRENEFAATHAASISSSSGSFHRGITRTASTIVSTSSSSFPKDIQRSEAVDTALLRLYIMHESFSEIAALLTTVDNQGDGAHCDMGSSQALLMHHHLYFELGLLYERHGRALDALDVYARMGSGEYVQNPLEDGTSGAQAAVDLLQTLDDIPLVLYHSKWVLKADPHEALRIFTHRPRHLKPFVSGDVVAHLKEYASDPAVVQRYLESLVDAEGGGSAGTTMSDAENPHHTRLALEYLEEVLKAIKGGREPSKSHPGKEPAVPDPLGDARKRLLKYLKAPESAYDAGALMAKVKTAPALREELLVVSGRGGFHEDALAMLLAENDVPGGEAYCLKYGVSRKGGTSNRALLKLLELLFKEKDADMAEYAHLLMALNGTAALNLIPASTPLVKVMDFLSQLLPHSAHEVRETTLARNLSNIYNLQVQCERVDKFSESVEIDTKTTCGVCRKRIDTNIFAVYPNGSVVHFACGPNVNMHMDPVSGEMFERTNEGRSTTAAAMHVPMFQYPQLTAISESRDEDADMVVPNLTGRHGSIAIEEKKIEKQKQSHFEKLNTLKLLLDIGHLTHDEYVVSFCALGAVLLD</sequence>
<dbReference type="GO" id="GO:0015031">
    <property type="term" value="P:protein transport"/>
    <property type="evidence" value="ECO:0007669"/>
    <property type="project" value="UniProtKB-KW"/>
</dbReference>
<dbReference type="GO" id="GO:0016020">
    <property type="term" value="C:membrane"/>
    <property type="evidence" value="ECO:0007669"/>
    <property type="project" value="TreeGrafter"/>
</dbReference>
<feature type="domain" description="CNH" evidence="5">
    <location>
        <begin position="12"/>
        <end position="275"/>
    </location>
</feature>
<evidence type="ECO:0000313" key="7">
    <source>
        <dbReference type="Proteomes" id="UP000285060"/>
    </source>
</evidence>
<reference evidence="6 7" key="1">
    <citation type="submission" date="2018-08" db="EMBL/GenBank/DDBJ databases">
        <title>Aphanomyces genome sequencing and annotation.</title>
        <authorList>
            <person name="Minardi D."/>
            <person name="Oidtmann B."/>
            <person name="Van Der Giezen M."/>
            <person name="Studholme D.J."/>
        </authorList>
    </citation>
    <scope>NUCLEOTIDE SEQUENCE [LARGE SCALE GENOMIC DNA]</scope>
    <source>
        <strain evidence="6 7">NJM0002</strain>
    </source>
</reference>